<gene>
    <name evidence="1" type="ORF">YSA_00754</name>
</gene>
<dbReference type="AlphaFoldDB" id="I3UNW6"/>
<dbReference type="EMBL" id="CP003588">
    <property type="protein sequence ID" value="AFK67187.1"/>
    <property type="molecule type" value="Genomic_DNA"/>
</dbReference>
<accession>I3UNW6</accession>
<name>I3UNW6_PSEPU</name>
<dbReference type="HOGENOM" id="CLU_3366681_0_0_6"/>
<organism evidence="1 2">
    <name type="scientific">Pseudomonas putida ND6</name>
    <dbReference type="NCBI Taxonomy" id="231023"/>
    <lineage>
        <taxon>Bacteria</taxon>
        <taxon>Pseudomonadati</taxon>
        <taxon>Pseudomonadota</taxon>
        <taxon>Gammaproteobacteria</taxon>
        <taxon>Pseudomonadales</taxon>
        <taxon>Pseudomonadaceae</taxon>
        <taxon>Pseudomonas</taxon>
    </lineage>
</organism>
<proteinExistence type="predicted"/>
<evidence type="ECO:0000313" key="2">
    <source>
        <dbReference type="Proteomes" id="UP000005268"/>
    </source>
</evidence>
<dbReference type="KEGG" id="ppi:YSA_00754"/>
<sequence>MFRRRAPELSIVAEADDPYGLIQAARVILLGDLQR</sequence>
<protein>
    <submittedName>
        <fullName evidence="1">Uncharacterized protein</fullName>
    </submittedName>
</protein>
<reference evidence="1 2" key="1">
    <citation type="journal article" date="2012" name="J. Bacteriol.">
        <title>Complete Genome Sequence of the Naphthalene-Degrading Pseudomonas putida Strain ND6.</title>
        <authorList>
            <person name="Li S."/>
            <person name="Zhao H."/>
            <person name="Li Y."/>
            <person name="Niu S."/>
            <person name="Cai B."/>
        </authorList>
    </citation>
    <scope>NUCLEOTIDE SEQUENCE [LARGE SCALE GENOMIC DNA]</scope>
    <source>
        <strain evidence="1 2">ND6</strain>
    </source>
</reference>
<dbReference type="Proteomes" id="UP000005268">
    <property type="component" value="Chromosome"/>
</dbReference>
<evidence type="ECO:0000313" key="1">
    <source>
        <dbReference type="EMBL" id="AFK67187.1"/>
    </source>
</evidence>